<dbReference type="PANTHER" id="PTHR31391:SF3">
    <property type="entry name" value="B3 DOMAIN-CONTAINING PROTEIN OS05G0481400"/>
    <property type="match status" value="1"/>
</dbReference>
<feature type="compositionally biased region" description="Basic and acidic residues" evidence="6">
    <location>
        <begin position="70"/>
        <end position="79"/>
    </location>
</feature>
<dbReference type="AlphaFoldDB" id="A0A7J0GRX4"/>
<evidence type="ECO:0000256" key="1">
    <source>
        <dbReference type="ARBA" id="ARBA00004123"/>
    </source>
</evidence>
<name>A0A7J0GRX4_9ERIC</name>
<keyword evidence="4" id="KW-0804">Transcription</keyword>
<comment type="caution">
    <text evidence="8">The sequence shown here is derived from an EMBL/GenBank/DDBJ whole genome shotgun (WGS) entry which is preliminary data.</text>
</comment>
<evidence type="ECO:0000256" key="4">
    <source>
        <dbReference type="ARBA" id="ARBA00023163"/>
    </source>
</evidence>
<evidence type="ECO:0000256" key="2">
    <source>
        <dbReference type="ARBA" id="ARBA00023015"/>
    </source>
</evidence>
<keyword evidence="5" id="KW-0539">Nucleus</keyword>
<feature type="region of interest" description="Disordered" evidence="6">
    <location>
        <begin position="64"/>
        <end position="88"/>
    </location>
</feature>
<reference evidence="8 9" key="1">
    <citation type="submission" date="2019-07" db="EMBL/GenBank/DDBJ databases">
        <title>De Novo Assembly of kiwifruit Actinidia rufa.</title>
        <authorList>
            <person name="Sugita-Konishi S."/>
            <person name="Sato K."/>
            <person name="Mori E."/>
            <person name="Abe Y."/>
            <person name="Kisaki G."/>
            <person name="Hamano K."/>
            <person name="Suezawa K."/>
            <person name="Otani M."/>
            <person name="Fukuda T."/>
            <person name="Manabe T."/>
            <person name="Gomi K."/>
            <person name="Tabuchi M."/>
            <person name="Akimitsu K."/>
            <person name="Kataoka I."/>
        </authorList>
    </citation>
    <scope>NUCLEOTIDE SEQUENCE [LARGE SCALE GENOMIC DNA]</scope>
    <source>
        <strain evidence="9">cv. Fuchu</strain>
    </source>
</reference>
<accession>A0A7J0GRX4</accession>
<dbReference type="OrthoDB" id="1745970at2759"/>
<evidence type="ECO:0000256" key="6">
    <source>
        <dbReference type="SAM" id="MobiDB-lite"/>
    </source>
</evidence>
<dbReference type="GO" id="GO:0003677">
    <property type="term" value="F:DNA binding"/>
    <property type="evidence" value="ECO:0007669"/>
    <property type="project" value="UniProtKB-KW"/>
</dbReference>
<sequence>MRLFTLARRTGFSGGWRAFALDHKLDDGDAVVFELIEPTRFKVYVVRASNCLTQEDDVAVGDRATCNDENTSHEAKESNKNNSKGRAKTLNKIKEGCGLEKRRKI</sequence>
<protein>
    <submittedName>
        <fullName evidence="8">AP2/B3-like transcriptional factor family protein</fullName>
    </submittedName>
</protein>
<dbReference type="EMBL" id="BJWL01000023">
    <property type="protein sequence ID" value="GFZ13394.1"/>
    <property type="molecule type" value="Genomic_DNA"/>
</dbReference>
<evidence type="ECO:0000313" key="8">
    <source>
        <dbReference type="EMBL" id="GFZ13394.1"/>
    </source>
</evidence>
<comment type="subcellular location">
    <subcellularLocation>
        <location evidence="1">Nucleus</location>
    </subcellularLocation>
</comment>
<evidence type="ECO:0000256" key="5">
    <source>
        <dbReference type="ARBA" id="ARBA00023242"/>
    </source>
</evidence>
<dbReference type="PROSITE" id="PS50863">
    <property type="entry name" value="B3"/>
    <property type="match status" value="1"/>
</dbReference>
<dbReference type="InterPro" id="IPR003340">
    <property type="entry name" value="B3_DNA-bd"/>
</dbReference>
<proteinExistence type="predicted"/>
<organism evidence="8 9">
    <name type="scientific">Actinidia rufa</name>
    <dbReference type="NCBI Taxonomy" id="165716"/>
    <lineage>
        <taxon>Eukaryota</taxon>
        <taxon>Viridiplantae</taxon>
        <taxon>Streptophyta</taxon>
        <taxon>Embryophyta</taxon>
        <taxon>Tracheophyta</taxon>
        <taxon>Spermatophyta</taxon>
        <taxon>Magnoliopsida</taxon>
        <taxon>eudicotyledons</taxon>
        <taxon>Gunneridae</taxon>
        <taxon>Pentapetalae</taxon>
        <taxon>asterids</taxon>
        <taxon>Ericales</taxon>
        <taxon>Actinidiaceae</taxon>
        <taxon>Actinidia</taxon>
    </lineage>
</organism>
<dbReference type="PANTHER" id="PTHR31391">
    <property type="entry name" value="B3 DOMAIN-CONTAINING PROTEIN OS11G0197600-RELATED"/>
    <property type="match status" value="1"/>
</dbReference>
<evidence type="ECO:0000313" key="9">
    <source>
        <dbReference type="Proteomes" id="UP000585474"/>
    </source>
</evidence>
<dbReference type="SUPFAM" id="SSF101936">
    <property type="entry name" value="DNA-binding pseudobarrel domain"/>
    <property type="match status" value="1"/>
</dbReference>
<evidence type="ECO:0000256" key="3">
    <source>
        <dbReference type="ARBA" id="ARBA00023125"/>
    </source>
</evidence>
<dbReference type="Gene3D" id="2.40.330.10">
    <property type="entry name" value="DNA-binding pseudobarrel domain"/>
    <property type="match status" value="1"/>
</dbReference>
<gene>
    <name evidence="8" type="ORF">Acr_23g0017790</name>
</gene>
<keyword evidence="2" id="KW-0805">Transcription regulation</keyword>
<dbReference type="GO" id="GO:0005634">
    <property type="term" value="C:nucleus"/>
    <property type="evidence" value="ECO:0007669"/>
    <property type="project" value="UniProtKB-SubCell"/>
</dbReference>
<dbReference type="Proteomes" id="UP000585474">
    <property type="component" value="Unassembled WGS sequence"/>
</dbReference>
<keyword evidence="3" id="KW-0238">DNA-binding</keyword>
<dbReference type="Pfam" id="PF02362">
    <property type="entry name" value="B3"/>
    <property type="match status" value="1"/>
</dbReference>
<keyword evidence="9" id="KW-1185">Reference proteome</keyword>
<dbReference type="CDD" id="cd10017">
    <property type="entry name" value="B3_DNA"/>
    <property type="match status" value="1"/>
</dbReference>
<dbReference type="InterPro" id="IPR044837">
    <property type="entry name" value="REM16-like"/>
</dbReference>
<dbReference type="InterPro" id="IPR015300">
    <property type="entry name" value="DNA-bd_pseudobarrel_sf"/>
</dbReference>
<evidence type="ECO:0000259" key="7">
    <source>
        <dbReference type="PROSITE" id="PS50863"/>
    </source>
</evidence>
<feature type="domain" description="TF-B3" evidence="7">
    <location>
        <begin position="1"/>
        <end position="49"/>
    </location>
</feature>